<keyword evidence="2" id="KW-1185">Reference proteome</keyword>
<accession>A0A5D2ISW2</accession>
<reference evidence="1 2" key="1">
    <citation type="submission" date="2019-07" db="EMBL/GenBank/DDBJ databases">
        <title>WGS assembly of Gossypium tomentosum.</title>
        <authorList>
            <person name="Chen Z.J."/>
            <person name="Sreedasyam A."/>
            <person name="Ando A."/>
            <person name="Song Q."/>
            <person name="De L."/>
            <person name="Hulse-Kemp A."/>
            <person name="Ding M."/>
            <person name="Ye W."/>
            <person name="Kirkbride R."/>
            <person name="Jenkins J."/>
            <person name="Plott C."/>
            <person name="Lovell J."/>
            <person name="Lin Y.-M."/>
            <person name="Vaughn R."/>
            <person name="Liu B."/>
            <person name="Li W."/>
            <person name="Simpson S."/>
            <person name="Scheffler B."/>
            <person name="Saski C."/>
            <person name="Grover C."/>
            <person name="Hu G."/>
            <person name="Conover J."/>
            <person name="Carlson J."/>
            <person name="Shu S."/>
            <person name="Boston L."/>
            <person name="Williams M."/>
            <person name="Peterson D."/>
            <person name="Mcgee K."/>
            <person name="Jones D."/>
            <person name="Wendel J."/>
            <person name="Stelly D."/>
            <person name="Grimwood J."/>
            <person name="Schmutz J."/>
        </authorList>
    </citation>
    <scope>NUCLEOTIDE SEQUENCE [LARGE SCALE GENOMIC DNA]</scope>
    <source>
        <strain evidence="1">7179.01</strain>
    </source>
</reference>
<proteinExistence type="predicted"/>
<sequence length="148" mass="17458">MGKCKGSNMNPYPWFVLIVGDFGTTKKFVRVKWVKELHWRWRKTSRVLGNLGCRGKWRMSNFALGCFLTADREGNPEQERNLLMTWIAGWFVVPDLGFSMRLTERRTRKNLGLSMALIEAEFQGNRMWELKRLQGRKVKWLCQTSLKI</sequence>
<organism evidence="1 2">
    <name type="scientific">Gossypium tomentosum</name>
    <name type="common">Hawaiian cotton</name>
    <name type="synonym">Gossypium sandvicense</name>
    <dbReference type="NCBI Taxonomy" id="34277"/>
    <lineage>
        <taxon>Eukaryota</taxon>
        <taxon>Viridiplantae</taxon>
        <taxon>Streptophyta</taxon>
        <taxon>Embryophyta</taxon>
        <taxon>Tracheophyta</taxon>
        <taxon>Spermatophyta</taxon>
        <taxon>Magnoliopsida</taxon>
        <taxon>eudicotyledons</taxon>
        <taxon>Gunneridae</taxon>
        <taxon>Pentapetalae</taxon>
        <taxon>rosids</taxon>
        <taxon>malvids</taxon>
        <taxon>Malvales</taxon>
        <taxon>Malvaceae</taxon>
        <taxon>Malvoideae</taxon>
        <taxon>Gossypium</taxon>
    </lineage>
</organism>
<dbReference type="AlphaFoldDB" id="A0A5D2ISW2"/>
<dbReference type="EMBL" id="CM017633">
    <property type="protein sequence ID" value="TYH45492.1"/>
    <property type="molecule type" value="Genomic_DNA"/>
</dbReference>
<gene>
    <name evidence="1" type="ORF">ES332_D11G268900v1</name>
</gene>
<evidence type="ECO:0000313" key="1">
    <source>
        <dbReference type="EMBL" id="TYH45492.1"/>
    </source>
</evidence>
<dbReference type="Proteomes" id="UP000322667">
    <property type="component" value="Chromosome D11"/>
</dbReference>
<protein>
    <submittedName>
        <fullName evidence="1">Uncharacterized protein</fullName>
    </submittedName>
</protein>
<name>A0A5D2ISW2_GOSTO</name>
<evidence type="ECO:0000313" key="2">
    <source>
        <dbReference type="Proteomes" id="UP000322667"/>
    </source>
</evidence>